<sequence>MRPMKAQSISTYGATSALRALVAKNKAEMVKAQQEATTGTVFDVGLSLGSRTGQTVSLRKEYDRLSVLTDMNKLVQQRMTATQTAAGKIIENTQNFLGDLAGANNSGETAKTVAKSARSMLDSVTGLLNTSFNGEYIFAGVNTDVKPISDYADGSTAQNAVRQAFQDHFGFAMDDPQVANISGDEMKAFLEGDFAEQFNDANWAANWSDASDTRIKSRISPTETADTSISANADGFRKTVMSAVMVTEFADIGLNASAFDALTTQALQITTQAVTETTSEQTTLGLAQSRTEAATTRIAAQQKILNQSVLNLEEVDPYDAATRVNALKTQIETSYSLTVQLQNMSLLNYLR</sequence>
<feature type="domain" description="Flagellin C-terminal" evidence="5">
    <location>
        <begin position="267"/>
        <end position="350"/>
    </location>
</feature>
<feature type="domain" description="Flagellin N-terminal" evidence="4">
    <location>
        <begin position="9"/>
        <end position="143"/>
    </location>
</feature>
<comment type="subcellular location">
    <subcellularLocation>
        <location evidence="3">Secreted</location>
    </subcellularLocation>
    <subcellularLocation>
        <location evidence="3">Bacterial flagellum</location>
    </subcellularLocation>
</comment>
<dbReference type="GO" id="GO:0005576">
    <property type="term" value="C:extracellular region"/>
    <property type="evidence" value="ECO:0007669"/>
    <property type="project" value="UniProtKB-SubCell"/>
</dbReference>
<dbReference type="InterPro" id="IPR001029">
    <property type="entry name" value="Flagellin_N"/>
</dbReference>
<dbReference type="EMBL" id="CP000709">
    <property type="protein sequence ID" value="ABQ62297.1"/>
    <property type="molecule type" value="Genomic_DNA"/>
</dbReference>
<dbReference type="SUPFAM" id="SSF64518">
    <property type="entry name" value="Phase 1 flagellin"/>
    <property type="match status" value="1"/>
</dbReference>
<dbReference type="Gene3D" id="1.20.1330.10">
    <property type="entry name" value="f41 fragment of flagellin, N-terminal domain"/>
    <property type="match status" value="1"/>
</dbReference>
<keyword evidence="7" id="KW-1185">Reference proteome</keyword>
<dbReference type="InterPro" id="IPR046358">
    <property type="entry name" value="Flagellin_C"/>
</dbReference>
<comment type="function">
    <text evidence="3">Flagellin is the subunit protein which polymerizes to form the filaments of bacterial flagella.</text>
</comment>
<dbReference type="Pfam" id="PF00669">
    <property type="entry name" value="Flagellin_N"/>
    <property type="match status" value="1"/>
</dbReference>
<evidence type="ECO:0000256" key="1">
    <source>
        <dbReference type="ARBA" id="ARBA00005709"/>
    </source>
</evidence>
<dbReference type="PANTHER" id="PTHR42792:SF1">
    <property type="entry name" value="FLAGELLAR HOOK-ASSOCIATED PROTEIN 3"/>
    <property type="match status" value="1"/>
</dbReference>
<evidence type="ECO:0000256" key="3">
    <source>
        <dbReference type="RuleBase" id="RU362073"/>
    </source>
</evidence>
<keyword evidence="6" id="KW-0282">Flagellum</keyword>
<evidence type="ECO:0000313" key="7">
    <source>
        <dbReference type="Proteomes" id="UP000006383"/>
    </source>
</evidence>
<dbReference type="PANTHER" id="PTHR42792">
    <property type="entry name" value="FLAGELLIN"/>
    <property type="match status" value="1"/>
</dbReference>
<dbReference type="GO" id="GO:0009288">
    <property type="term" value="C:bacterial-type flagellum"/>
    <property type="evidence" value="ECO:0007669"/>
    <property type="project" value="UniProtKB-SubCell"/>
</dbReference>
<keyword evidence="6" id="KW-0969">Cilium</keyword>
<evidence type="ECO:0000313" key="6">
    <source>
        <dbReference type="EMBL" id="ABQ62297.1"/>
    </source>
</evidence>
<keyword evidence="3" id="KW-0964">Secreted</keyword>
<evidence type="ECO:0000256" key="2">
    <source>
        <dbReference type="ARBA" id="ARBA00023143"/>
    </source>
</evidence>
<dbReference type="Pfam" id="PF00700">
    <property type="entry name" value="Flagellin_C"/>
    <property type="match status" value="1"/>
</dbReference>
<evidence type="ECO:0000259" key="5">
    <source>
        <dbReference type="Pfam" id="PF00700"/>
    </source>
</evidence>
<dbReference type="KEGG" id="bov:BOV_A1042"/>
<organism evidence="6 7">
    <name type="scientific">Brucella ovis (strain ATCC 25840 / 63/290 / NCTC 10512)</name>
    <dbReference type="NCBI Taxonomy" id="444178"/>
    <lineage>
        <taxon>Bacteria</taxon>
        <taxon>Pseudomonadati</taxon>
        <taxon>Pseudomonadota</taxon>
        <taxon>Alphaproteobacteria</taxon>
        <taxon>Hyphomicrobiales</taxon>
        <taxon>Brucellaceae</taxon>
        <taxon>Brucella/Ochrobactrum group</taxon>
        <taxon>Brucella</taxon>
    </lineage>
</organism>
<dbReference type="AlphaFoldDB" id="A0A0H3AT60"/>
<dbReference type="NCBIfam" id="NF004669">
    <property type="entry name" value="PRK06008.1"/>
    <property type="match status" value="1"/>
</dbReference>
<dbReference type="Proteomes" id="UP000006383">
    <property type="component" value="Chromosome II"/>
</dbReference>
<reference evidence="7" key="1">
    <citation type="journal article" date="2009" name="PLoS ONE">
        <title>Genome degradation in Brucella ovis corresponds with narrowing of its host range and tissue tropism.</title>
        <authorList>
            <person name="Tsolis R.M."/>
            <person name="Seshadri R."/>
            <person name="Santos R.L."/>
            <person name="Sangari F.J."/>
            <person name="Lobo J.M."/>
            <person name="de Jong M.F."/>
            <person name="Ren Q."/>
            <person name="Myers G."/>
            <person name="Brinkac L.M."/>
            <person name="Nelson W.C."/>
            <person name="Deboy R.T."/>
            <person name="Angiuoli S."/>
            <person name="Khouri H."/>
            <person name="Dimitrov G."/>
            <person name="Robinson J.R."/>
            <person name="Mulligan S."/>
            <person name="Walker R.L."/>
            <person name="Elzer P.E."/>
            <person name="Hassan K.A."/>
            <person name="Paulsen I.T."/>
        </authorList>
    </citation>
    <scope>NUCLEOTIDE SEQUENCE [LARGE SCALE GENOMIC DNA]</scope>
    <source>
        <strain evidence="7">ATCC 25840 / 63/290 / NCTC 10512</strain>
    </source>
</reference>
<accession>A0A0H3AT60</accession>
<dbReference type="HOGENOM" id="CLU_066395_0_0_5"/>
<keyword evidence="2 3" id="KW-0975">Bacterial flagellum</keyword>
<dbReference type="GO" id="GO:0005198">
    <property type="term" value="F:structural molecule activity"/>
    <property type="evidence" value="ECO:0007669"/>
    <property type="project" value="UniProtKB-UniRule"/>
</dbReference>
<proteinExistence type="inferred from homology"/>
<evidence type="ECO:0000259" key="4">
    <source>
        <dbReference type="Pfam" id="PF00669"/>
    </source>
</evidence>
<dbReference type="InterPro" id="IPR001492">
    <property type="entry name" value="Flagellin"/>
</dbReference>
<keyword evidence="6" id="KW-0966">Cell projection</keyword>
<gene>
    <name evidence="6" type="ordered locus">BOV_A1042</name>
</gene>
<name>A0A0H3AT60_BRUO2</name>
<protein>
    <recommendedName>
        <fullName evidence="3">Flagellin</fullName>
    </recommendedName>
</protein>
<comment type="similarity">
    <text evidence="1 3">Belongs to the bacterial flagellin family.</text>
</comment>